<protein>
    <submittedName>
        <fullName evidence="2">Uncharacterized protein</fullName>
    </submittedName>
</protein>
<dbReference type="AlphaFoldDB" id="A0AA39WT89"/>
<dbReference type="Proteomes" id="UP001175000">
    <property type="component" value="Unassembled WGS sequence"/>
</dbReference>
<name>A0AA39WT89_9PEZI</name>
<evidence type="ECO:0000313" key="3">
    <source>
        <dbReference type="Proteomes" id="UP001175000"/>
    </source>
</evidence>
<feature type="region of interest" description="Disordered" evidence="1">
    <location>
        <begin position="95"/>
        <end position="121"/>
    </location>
</feature>
<sequence>MVCGAHIIAILFPIAAHQQELRLPAPVHHRHTISSPTHRLRNPLLLQVTPASHLQRFSPDPSLYPNQRTNKGAFWEGARACSFESKPCLRRRSRLQRQHHNLPPRASAIPGPRSSLSRRSSLNVSPIPRLLQSVLPTSSPCISFRLRLPVRALRRASTAGSGPARTASPAGQPSKKLPGVPPWIALPSPSQAASYSSRSILRAACAL</sequence>
<feature type="region of interest" description="Disordered" evidence="1">
    <location>
        <begin position="156"/>
        <end position="180"/>
    </location>
</feature>
<evidence type="ECO:0000313" key="2">
    <source>
        <dbReference type="EMBL" id="KAK0620895.1"/>
    </source>
</evidence>
<comment type="caution">
    <text evidence="2">The sequence shown here is derived from an EMBL/GenBank/DDBJ whole genome shotgun (WGS) entry which is preliminary data.</text>
</comment>
<organism evidence="2 3">
    <name type="scientific">Immersiella caudata</name>
    <dbReference type="NCBI Taxonomy" id="314043"/>
    <lineage>
        <taxon>Eukaryota</taxon>
        <taxon>Fungi</taxon>
        <taxon>Dikarya</taxon>
        <taxon>Ascomycota</taxon>
        <taxon>Pezizomycotina</taxon>
        <taxon>Sordariomycetes</taxon>
        <taxon>Sordariomycetidae</taxon>
        <taxon>Sordariales</taxon>
        <taxon>Lasiosphaeriaceae</taxon>
        <taxon>Immersiella</taxon>
    </lineage>
</organism>
<keyword evidence="3" id="KW-1185">Reference proteome</keyword>
<dbReference type="EMBL" id="JAULSU010000004">
    <property type="protein sequence ID" value="KAK0620895.1"/>
    <property type="molecule type" value="Genomic_DNA"/>
</dbReference>
<evidence type="ECO:0000256" key="1">
    <source>
        <dbReference type="SAM" id="MobiDB-lite"/>
    </source>
</evidence>
<reference evidence="2" key="1">
    <citation type="submission" date="2023-06" db="EMBL/GenBank/DDBJ databases">
        <title>Genome-scale phylogeny and comparative genomics of the fungal order Sordariales.</title>
        <authorList>
            <consortium name="Lawrence Berkeley National Laboratory"/>
            <person name="Hensen N."/>
            <person name="Bonometti L."/>
            <person name="Westerberg I."/>
            <person name="Brannstrom I.O."/>
            <person name="Guillou S."/>
            <person name="Cros-Aarteil S."/>
            <person name="Calhoun S."/>
            <person name="Haridas S."/>
            <person name="Kuo A."/>
            <person name="Mondo S."/>
            <person name="Pangilinan J."/>
            <person name="Riley R."/>
            <person name="Labutti K."/>
            <person name="Andreopoulos B."/>
            <person name="Lipzen A."/>
            <person name="Chen C."/>
            <person name="Yanf M."/>
            <person name="Daum C."/>
            <person name="Ng V."/>
            <person name="Clum A."/>
            <person name="Steindorff A."/>
            <person name="Ohm R."/>
            <person name="Martin F."/>
            <person name="Silar P."/>
            <person name="Natvig D."/>
            <person name="Lalanne C."/>
            <person name="Gautier V."/>
            <person name="Ament-Velasquez S.L."/>
            <person name="Kruys A."/>
            <person name="Hutchinson M.I."/>
            <person name="Powell A.J."/>
            <person name="Barry K."/>
            <person name="Miller A.N."/>
            <person name="Grigoriev I.V."/>
            <person name="Debuchy R."/>
            <person name="Gladieux P."/>
            <person name="Thoren M.H."/>
            <person name="Johannesson H."/>
        </authorList>
    </citation>
    <scope>NUCLEOTIDE SEQUENCE</scope>
    <source>
        <strain evidence="2">CBS 606.72</strain>
    </source>
</reference>
<proteinExistence type="predicted"/>
<gene>
    <name evidence="2" type="ORF">B0T14DRAFT_238607</name>
</gene>
<accession>A0AA39WT89</accession>